<comment type="caution">
    <text evidence="1">The sequence shown here is derived from an EMBL/GenBank/DDBJ whole genome shotgun (WGS) entry which is preliminary data.</text>
</comment>
<evidence type="ECO:0000313" key="2">
    <source>
        <dbReference type="Proteomes" id="UP001054821"/>
    </source>
</evidence>
<dbReference type="Proteomes" id="UP001054821">
    <property type="component" value="Chromosome 1"/>
</dbReference>
<gene>
    <name evidence="1" type="ORF">L3X38_000613</name>
</gene>
<evidence type="ECO:0000313" key="1">
    <source>
        <dbReference type="EMBL" id="KAI5347726.1"/>
    </source>
</evidence>
<reference evidence="1 2" key="1">
    <citation type="journal article" date="2022" name="G3 (Bethesda)">
        <title>Whole-genome sequence and methylome profiling of the almond [Prunus dulcis (Mill.) D.A. Webb] cultivar 'Nonpareil'.</title>
        <authorList>
            <person name="D'Amico-Willman K.M."/>
            <person name="Ouma W.Z."/>
            <person name="Meulia T."/>
            <person name="Sideli G.M."/>
            <person name="Gradziel T.M."/>
            <person name="Fresnedo-Ramirez J."/>
        </authorList>
    </citation>
    <scope>NUCLEOTIDE SEQUENCE [LARGE SCALE GENOMIC DNA]</scope>
    <source>
        <strain evidence="1">Clone GOH B32 T37-40</strain>
    </source>
</reference>
<dbReference type="AlphaFoldDB" id="A0AAD4WR10"/>
<protein>
    <submittedName>
        <fullName evidence="1">Uncharacterized protein</fullName>
    </submittedName>
</protein>
<name>A0AAD4WR10_PRUDU</name>
<proteinExistence type="predicted"/>
<dbReference type="EMBL" id="JAJFAZ020000001">
    <property type="protein sequence ID" value="KAI5347726.1"/>
    <property type="molecule type" value="Genomic_DNA"/>
</dbReference>
<organism evidence="1 2">
    <name type="scientific">Prunus dulcis</name>
    <name type="common">Almond</name>
    <name type="synonym">Amygdalus dulcis</name>
    <dbReference type="NCBI Taxonomy" id="3755"/>
    <lineage>
        <taxon>Eukaryota</taxon>
        <taxon>Viridiplantae</taxon>
        <taxon>Streptophyta</taxon>
        <taxon>Embryophyta</taxon>
        <taxon>Tracheophyta</taxon>
        <taxon>Spermatophyta</taxon>
        <taxon>Magnoliopsida</taxon>
        <taxon>eudicotyledons</taxon>
        <taxon>Gunneridae</taxon>
        <taxon>Pentapetalae</taxon>
        <taxon>rosids</taxon>
        <taxon>fabids</taxon>
        <taxon>Rosales</taxon>
        <taxon>Rosaceae</taxon>
        <taxon>Amygdaloideae</taxon>
        <taxon>Amygdaleae</taxon>
        <taxon>Prunus</taxon>
    </lineage>
</organism>
<keyword evidence="2" id="KW-1185">Reference proteome</keyword>
<accession>A0AAD4WR10</accession>
<sequence length="69" mass="7826">MWYSDTTVNSQKEGYDTCDWVTPVCRISMAHALDRTASLHVEVNGDKRLKTVVPVQMIEGDLIIKNTMI</sequence>